<feature type="transmembrane region" description="Helical" evidence="1">
    <location>
        <begin position="81"/>
        <end position="98"/>
    </location>
</feature>
<comment type="caution">
    <text evidence="2">The sequence shown here is derived from an EMBL/GenBank/DDBJ whole genome shotgun (WGS) entry which is preliminary data.</text>
</comment>
<protein>
    <recommendedName>
        <fullName evidence="4">Transmembrane protein</fullName>
    </recommendedName>
</protein>
<evidence type="ECO:0000256" key="1">
    <source>
        <dbReference type="SAM" id="Phobius"/>
    </source>
</evidence>
<sequence length="292" mass="33728">MGWHRIWMQKAKEYALNFVCPLEVFHLFALTILSLLLPTSFLLLARLSGFHYYLQTLPWLQYSYPSLYLFSLVIRINPNILFLLLSILTIATLIQSFTSKITLLTHSSTSVLNPPPLYASWILLCTFQICVGFGIEGSIAVGVYDSDSDYSSFGFERSFLSRLIFLLGLHETTQVWSRMVVKPVVDDTVFGNSRKERWVERAAVAASLGGLWWWRLREEVETLVLMAEVKTEQLMDVEMDDFVGWWLYYLTVTIGMVRIVKGLMWMIMMSLCRRRAIGMNSMDEPSENDQKV</sequence>
<dbReference type="AlphaFoldDB" id="A0A834WEM4"/>
<reference evidence="2" key="1">
    <citation type="submission" date="2020-09" db="EMBL/GenBank/DDBJ databases">
        <title>Genome-Enabled Discovery of Anthraquinone Biosynthesis in Senna tora.</title>
        <authorList>
            <person name="Kang S.-H."/>
            <person name="Pandey R.P."/>
            <person name="Lee C.-M."/>
            <person name="Sim J.-S."/>
            <person name="Jeong J.-T."/>
            <person name="Choi B.-S."/>
            <person name="Jung M."/>
            <person name="Ginzburg D."/>
            <person name="Zhao K."/>
            <person name="Won S.Y."/>
            <person name="Oh T.-J."/>
            <person name="Yu Y."/>
            <person name="Kim N.-H."/>
            <person name="Lee O.R."/>
            <person name="Lee T.-H."/>
            <person name="Bashyal P."/>
            <person name="Kim T.-S."/>
            <person name="Lee W.-H."/>
            <person name="Kawkins C."/>
            <person name="Kim C.-K."/>
            <person name="Kim J.S."/>
            <person name="Ahn B.O."/>
            <person name="Rhee S.Y."/>
            <person name="Sohng J.K."/>
        </authorList>
    </citation>
    <scope>NUCLEOTIDE SEQUENCE</scope>
    <source>
        <tissue evidence="2">Leaf</tissue>
    </source>
</reference>
<accession>A0A834WEM4</accession>
<evidence type="ECO:0000313" key="3">
    <source>
        <dbReference type="Proteomes" id="UP000634136"/>
    </source>
</evidence>
<feature type="transmembrane region" description="Helical" evidence="1">
    <location>
        <begin position="118"/>
        <end position="144"/>
    </location>
</feature>
<evidence type="ECO:0000313" key="2">
    <source>
        <dbReference type="EMBL" id="KAF7818133.1"/>
    </source>
</evidence>
<dbReference type="OrthoDB" id="1913803at2759"/>
<dbReference type="Proteomes" id="UP000634136">
    <property type="component" value="Unassembled WGS sequence"/>
</dbReference>
<feature type="transmembrane region" description="Helical" evidence="1">
    <location>
        <begin position="246"/>
        <end position="272"/>
    </location>
</feature>
<organism evidence="2 3">
    <name type="scientific">Senna tora</name>
    <dbReference type="NCBI Taxonomy" id="362788"/>
    <lineage>
        <taxon>Eukaryota</taxon>
        <taxon>Viridiplantae</taxon>
        <taxon>Streptophyta</taxon>
        <taxon>Embryophyta</taxon>
        <taxon>Tracheophyta</taxon>
        <taxon>Spermatophyta</taxon>
        <taxon>Magnoliopsida</taxon>
        <taxon>eudicotyledons</taxon>
        <taxon>Gunneridae</taxon>
        <taxon>Pentapetalae</taxon>
        <taxon>rosids</taxon>
        <taxon>fabids</taxon>
        <taxon>Fabales</taxon>
        <taxon>Fabaceae</taxon>
        <taxon>Caesalpinioideae</taxon>
        <taxon>Cassia clade</taxon>
        <taxon>Senna</taxon>
    </lineage>
</organism>
<keyword evidence="1" id="KW-0812">Transmembrane</keyword>
<dbReference type="EMBL" id="JAAIUW010000008">
    <property type="protein sequence ID" value="KAF7818133.1"/>
    <property type="molecule type" value="Genomic_DNA"/>
</dbReference>
<dbReference type="PANTHER" id="PTHR37172:SF3">
    <property type="entry name" value="TRANSMEMBRANE PROTEIN"/>
    <property type="match status" value="1"/>
</dbReference>
<gene>
    <name evidence="2" type="ORF">G2W53_023588</name>
</gene>
<keyword evidence="1" id="KW-1133">Transmembrane helix</keyword>
<proteinExistence type="predicted"/>
<dbReference type="PANTHER" id="PTHR37172">
    <property type="entry name" value="TRANSMEMBRANE PROTEIN"/>
    <property type="match status" value="1"/>
</dbReference>
<keyword evidence="1" id="KW-0472">Membrane</keyword>
<feature type="transmembrane region" description="Helical" evidence="1">
    <location>
        <begin position="14"/>
        <end position="37"/>
    </location>
</feature>
<name>A0A834WEM4_9FABA</name>
<keyword evidence="3" id="KW-1185">Reference proteome</keyword>
<evidence type="ECO:0008006" key="4">
    <source>
        <dbReference type="Google" id="ProtNLM"/>
    </source>
</evidence>